<name>A0A7C8P244_ORBOL</name>
<dbReference type="Proteomes" id="UP000297595">
    <property type="component" value="Unassembled WGS sequence"/>
</dbReference>
<comment type="caution">
    <text evidence="1">The sequence shown here is derived from an EMBL/GenBank/DDBJ whole genome shotgun (WGS) entry which is preliminary data.</text>
</comment>
<organism evidence="1 2">
    <name type="scientific">Orbilia oligospora</name>
    <name type="common">Nematode-trapping fungus</name>
    <name type="synonym">Arthrobotrys oligospora</name>
    <dbReference type="NCBI Taxonomy" id="2813651"/>
    <lineage>
        <taxon>Eukaryota</taxon>
        <taxon>Fungi</taxon>
        <taxon>Dikarya</taxon>
        <taxon>Ascomycota</taxon>
        <taxon>Pezizomycotina</taxon>
        <taxon>Orbiliomycetes</taxon>
        <taxon>Orbiliales</taxon>
        <taxon>Orbiliaceae</taxon>
        <taxon>Orbilia</taxon>
    </lineage>
</organism>
<evidence type="ECO:0000313" key="1">
    <source>
        <dbReference type="EMBL" id="TGJ69448.1"/>
    </source>
</evidence>
<protein>
    <submittedName>
        <fullName evidence="1">Uncharacterized protein</fullName>
    </submittedName>
</protein>
<proteinExistence type="predicted"/>
<reference evidence="1 2" key="1">
    <citation type="submission" date="2019-03" db="EMBL/GenBank/DDBJ databases">
        <title>Nematode-trapping fungi genome.</title>
        <authorList>
            <person name="Vidal-Diez De Ulzurrun G."/>
        </authorList>
    </citation>
    <scope>NUCLEOTIDE SEQUENCE [LARGE SCALE GENOMIC DNA]</scope>
    <source>
        <strain evidence="1 2">TWF154</strain>
    </source>
</reference>
<gene>
    <name evidence="1" type="ORF">EYR41_005491</name>
</gene>
<dbReference type="AlphaFoldDB" id="A0A7C8P244"/>
<dbReference type="EMBL" id="SOZJ01000003">
    <property type="protein sequence ID" value="TGJ69448.1"/>
    <property type="molecule type" value="Genomic_DNA"/>
</dbReference>
<evidence type="ECO:0000313" key="2">
    <source>
        <dbReference type="Proteomes" id="UP000297595"/>
    </source>
</evidence>
<dbReference type="OrthoDB" id="10340900at2759"/>
<accession>A0A7C8P244</accession>
<sequence length="140" mass="15404">MKYLLVVWVRSYIHTTAVNSSFVELLLSCRTYLLSPTSGRVININFPGESACEEHSGHHHRSSARSDQEKSRIRFPSFGSSAPLVASASPVSCSAPTTRPLLSTDERICSAEDLLLQTNTASQFNTLLIFFLGVVELWSG</sequence>